<name>A0ABW4RHE5_9BACL</name>
<dbReference type="PANTHER" id="PTHR15394">
    <property type="entry name" value="SERINE HYDROLASE RBBP9"/>
    <property type="match status" value="1"/>
</dbReference>
<comment type="caution">
    <text evidence="1">The sequence shown here is derived from an EMBL/GenBank/DDBJ whole genome shotgun (WGS) entry which is preliminary data.</text>
</comment>
<dbReference type="Pfam" id="PF06821">
    <property type="entry name" value="Ser_hydrolase"/>
    <property type="match status" value="1"/>
</dbReference>
<accession>A0ABW4RHE5</accession>
<dbReference type="InterPro" id="IPR010662">
    <property type="entry name" value="RBBP9/YdeN"/>
</dbReference>
<sequence>MQQTKIYIVHGYTAAPEHHWFPWLQKTLTTERITVEVLAMPDSMSPDPEAWLTYMNDHVEQPDQHTFFVGHSLGCITILKYLERLDANARVGGVIMVSGFGDPLSTLPELDRFVHQPVDYKKLITGISERIVIAAEDDAIVPIVYSERFAQCLQAELHRMEKGGHFLDRDGYVEFPLVRDLLLNMVESASARRTS</sequence>
<keyword evidence="2" id="KW-1185">Reference proteome</keyword>
<dbReference type="Gene3D" id="3.40.50.1820">
    <property type="entry name" value="alpha/beta hydrolase"/>
    <property type="match status" value="1"/>
</dbReference>
<evidence type="ECO:0000313" key="1">
    <source>
        <dbReference type="EMBL" id="MFD1885726.1"/>
    </source>
</evidence>
<organism evidence="1 2">
    <name type="scientific">Paenibacillus wenxiniae</name>
    <dbReference type="NCBI Taxonomy" id="1636843"/>
    <lineage>
        <taxon>Bacteria</taxon>
        <taxon>Bacillati</taxon>
        <taxon>Bacillota</taxon>
        <taxon>Bacilli</taxon>
        <taxon>Bacillales</taxon>
        <taxon>Paenibacillaceae</taxon>
        <taxon>Paenibacillus</taxon>
    </lineage>
</organism>
<dbReference type="PANTHER" id="PTHR15394:SF3">
    <property type="entry name" value="SERINE HYDROLASE RBBP9"/>
    <property type="match status" value="1"/>
</dbReference>
<reference evidence="2" key="1">
    <citation type="journal article" date="2019" name="Int. J. Syst. Evol. Microbiol.">
        <title>The Global Catalogue of Microorganisms (GCM) 10K type strain sequencing project: providing services to taxonomists for standard genome sequencing and annotation.</title>
        <authorList>
            <consortium name="The Broad Institute Genomics Platform"/>
            <consortium name="The Broad Institute Genome Sequencing Center for Infectious Disease"/>
            <person name="Wu L."/>
            <person name="Ma J."/>
        </authorList>
    </citation>
    <scope>NUCLEOTIDE SEQUENCE [LARGE SCALE GENOMIC DNA]</scope>
    <source>
        <strain evidence="2">CCUG 54950</strain>
    </source>
</reference>
<dbReference type="Proteomes" id="UP001597233">
    <property type="component" value="Unassembled WGS sequence"/>
</dbReference>
<evidence type="ECO:0000313" key="2">
    <source>
        <dbReference type="Proteomes" id="UP001597233"/>
    </source>
</evidence>
<dbReference type="GO" id="GO:0016787">
    <property type="term" value="F:hydrolase activity"/>
    <property type="evidence" value="ECO:0007669"/>
    <property type="project" value="UniProtKB-KW"/>
</dbReference>
<dbReference type="EMBL" id="JBHUEH010000014">
    <property type="protein sequence ID" value="MFD1885726.1"/>
    <property type="molecule type" value="Genomic_DNA"/>
</dbReference>
<protein>
    <submittedName>
        <fullName evidence="1">RBBP9/YdeN family alpha/beta hydrolase</fullName>
    </submittedName>
</protein>
<proteinExistence type="predicted"/>
<keyword evidence="1" id="KW-0378">Hydrolase</keyword>
<dbReference type="InterPro" id="IPR029058">
    <property type="entry name" value="AB_hydrolase_fold"/>
</dbReference>
<dbReference type="RefSeq" id="WP_347324682.1">
    <property type="nucleotide sequence ID" value="NZ_JBCGUH010000004.1"/>
</dbReference>
<dbReference type="SUPFAM" id="SSF53474">
    <property type="entry name" value="alpha/beta-Hydrolases"/>
    <property type="match status" value="1"/>
</dbReference>
<gene>
    <name evidence="1" type="ORF">ACFSC9_09335</name>
</gene>